<comment type="catalytic activity">
    <reaction evidence="12">
        <text>D-ribose + ATP = D-ribose 5-phosphate + ADP + H(+)</text>
        <dbReference type="Rhea" id="RHEA:13697"/>
        <dbReference type="ChEBI" id="CHEBI:15378"/>
        <dbReference type="ChEBI" id="CHEBI:30616"/>
        <dbReference type="ChEBI" id="CHEBI:47013"/>
        <dbReference type="ChEBI" id="CHEBI:78346"/>
        <dbReference type="ChEBI" id="CHEBI:456216"/>
        <dbReference type="EC" id="2.7.1.15"/>
    </reaction>
</comment>
<dbReference type="Gene3D" id="3.40.1190.20">
    <property type="match status" value="1"/>
</dbReference>
<dbReference type="PRINTS" id="PR00990">
    <property type="entry name" value="RIBOKINASE"/>
</dbReference>
<evidence type="ECO:0000256" key="3">
    <source>
        <dbReference type="ARBA" id="ARBA00016943"/>
    </source>
</evidence>
<dbReference type="InterPro" id="IPR002173">
    <property type="entry name" value="Carboh/pur_kinase_PfkB_CS"/>
</dbReference>
<dbReference type="EC" id="2.7.1.15" evidence="2 12"/>
<evidence type="ECO:0000259" key="13">
    <source>
        <dbReference type="Pfam" id="PF00294"/>
    </source>
</evidence>
<feature type="binding site" evidence="12">
    <location>
        <position position="139"/>
    </location>
    <ligand>
        <name>substrate</name>
    </ligand>
</feature>
<feature type="active site" description="Proton acceptor" evidence="12">
    <location>
        <position position="232"/>
    </location>
</feature>
<reference evidence="14 15" key="1">
    <citation type="submission" date="2016-10" db="EMBL/GenBank/DDBJ databases">
        <authorList>
            <person name="de Groot N.N."/>
        </authorList>
    </citation>
    <scope>NUCLEOTIDE SEQUENCE [LARGE SCALE GENOMIC DNA]</scope>
    <source>
        <strain evidence="14 15">DSM 23142</strain>
    </source>
</reference>
<accession>A0A1G7V1G3</accession>
<keyword evidence="9 12" id="KW-0460">Magnesium</keyword>
<dbReference type="SUPFAM" id="SSF53613">
    <property type="entry name" value="Ribokinase-like"/>
    <property type="match status" value="1"/>
</dbReference>
<dbReference type="InterPro" id="IPR002139">
    <property type="entry name" value="Ribo/fructo_kinase"/>
</dbReference>
<sequence>MTSPILGALTVVGSINVDLTATVARLPGAGETVLGGTLHRLPGGKGANQAAAAARLGGRVRMIGAVGDDGDGQWMLQCLRDAGVDTSGVWLGEKATGTALITVDEAGENQIVVCAGANEAASIDGVSFPPEEAVLAQLEIPFDVVSALGDAVPGFLAINAAPARTLTEALVRRADLVIVNETEFELQPELSDARLVAITYGADGAALRSNDREVARVASPRVRVVSSVGAGDAFCAAITLALHAGWAAEDALAAACAVGADAVTSAAAQPPLRRLETYRPVGG</sequence>
<keyword evidence="11 12" id="KW-0119">Carbohydrate metabolism</keyword>
<keyword evidence="12" id="KW-0963">Cytoplasm</keyword>
<evidence type="ECO:0000256" key="11">
    <source>
        <dbReference type="ARBA" id="ARBA00023277"/>
    </source>
</evidence>
<dbReference type="PANTHER" id="PTHR10584">
    <property type="entry name" value="SUGAR KINASE"/>
    <property type="match status" value="1"/>
</dbReference>
<dbReference type="GO" id="GO:0004747">
    <property type="term" value="F:ribokinase activity"/>
    <property type="evidence" value="ECO:0007669"/>
    <property type="project" value="UniProtKB-UniRule"/>
</dbReference>
<keyword evidence="10 12" id="KW-0630">Potassium</keyword>
<feature type="binding site" evidence="12">
    <location>
        <begin position="44"/>
        <end position="48"/>
    </location>
    <ligand>
        <name>substrate</name>
    </ligand>
</feature>
<dbReference type="GO" id="GO:0005524">
    <property type="term" value="F:ATP binding"/>
    <property type="evidence" value="ECO:0007669"/>
    <property type="project" value="UniProtKB-UniRule"/>
</dbReference>
<dbReference type="GO" id="GO:0019303">
    <property type="term" value="P:D-ribose catabolic process"/>
    <property type="evidence" value="ECO:0007669"/>
    <property type="project" value="UniProtKB-UniRule"/>
</dbReference>
<dbReference type="PROSITE" id="PS00584">
    <property type="entry name" value="PFKB_KINASES_2"/>
    <property type="match status" value="1"/>
</dbReference>
<feature type="binding site" evidence="12">
    <location>
        <position position="232"/>
    </location>
    <ligand>
        <name>substrate</name>
    </ligand>
</feature>
<feature type="binding site" evidence="12">
    <location>
        <begin position="16"/>
        <end position="18"/>
    </location>
    <ligand>
        <name>substrate</name>
    </ligand>
</feature>
<dbReference type="EMBL" id="LT629692">
    <property type="protein sequence ID" value="SDG53623.1"/>
    <property type="molecule type" value="Genomic_DNA"/>
</dbReference>
<dbReference type="GO" id="GO:0005829">
    <property type="term" value="C:cytosol"/>
    <property type="evidence" value="ECO:0007669"/>
    <property type="project" value="TreeGrafter"/>
</dbReference>
<dbReference type="Proteomes" id="UP000199009">
    <property type="component" value="Chromosome I"/>
</dbReference>
<keyword evidence="6 12" id="KW-0547">Nucleotide-binding</keyword>
<evidence type="ECO:0000256" key="7">
    <source>
        <dbReference type="ARBA" id="ARBA00022777"/>
    </source>
</evidence>
<comment type="similarity">
    <text evidence="1">Belongs to the carbohydrate kinase pfkB family.</text>
</comment>
<feature type="domain" description="Carbohydrate kinase PfkB" evidence="13">
    <location>
        <begin position="9"/>
        <end position="272"/>
    </location>
</feature>
<keyword evidence="4 12" id="KW-0808">Transferase</keyword>
<feature type="binding site" evidence="12">
    <location>
        <position position="228"/>
    </location>
    <ligand>
        <name>K(+)</name>
        <dbReference type="ChEBI" id="CHEBI:29103"/>
    </ligand>
</feature>
<name>A0A1G7V1G3_9MICO</name>
<evidence type="ECO:0000256" key="2">
    <source>
        <dbReference type="ARBA" id="ARBA00012035"/>
    </source>
</evidence>
<evidence type="ECO:0000313" key="14">
    <source>
        <dbReference type="EMBL" id="SDG53623.1"/>
    </source>
</evidence>
<dbReference type="InterPro" id="IPR029056">
    <property type="entry name" value="Ribokinase-like"/>
</dbReference>
<protein>
    <recommendedName>
        <fullName evidence="3 12">Ribokinase</fullName>
        <shortName evidence="12">RK</shortName>
        <ecNumber evidence="2 12">2.7.1.15</ecNumber>
    </recommendedName>
</protein>
<evidence type="ECO:0000256" key="6">
    <source>
        <dbReference type="ARBA" id="ARBA00022741"/>
    </source>
</evidence>
<organism evidence="14 15">
    <name type="scientific">Microbacterium pygmaeum</name>
    <dbReference type="NCBI Taxonomy" id="370764"/>
    <lineage>
        <taxon>Bacteria</taxon>
        <taxon>Bacillati</taxon>
        <taxon>Actinomycetota</taxon>
        <taxon>Actinomycetes</taxon>
        <taxon>Micrococcales</taxon>
        <taxon>Microbacteriaceae</taxon>
        <taxon>Microbacterium</taxon>
    </lineage>
</organism>
<dbReference type="STRING" id="370764.SAMN04489810_0565"/>
<dbReference type="RefSeq" id="WP_091485919.1">
    <property type="nucleotide sequence ID" value="NZ_LT629692.1"/>
</dbReference>
<gene>
    <name evidence="12" type="primary">rbsK</name>
    <name evidence="14" type="ORF">SAMN04489810_0565</name>
</gene>
<feature type="binding site" evidence="12">
    <location>
        <position position="265"/>
    </location>
    <ligand>
        <name>K(+)</name>
        <dbReference type="ChEBI" id="CHEBI:29103"/>
    </ligand>
</feature>
<dbReference type="OrthoDB" id="9775849at2"/>
<dbReference type="PANTHER" id="PTHR10584:SF166">
    <property type="entry name" value="RIBOKINASE"/>
    <property type="match status" value="1"/>
</dbReference>
<keyword evidence="15" id="KW-1185">Reference proteome</keyword>
<evidence type="ECO:0000256" key="5">
    <source>
        <dbReference type="ARBA" id="ARBA00022723"/>
    </source>
</evidence>
<evidence type="ECO:0000256" key="10">
    <source>
        <dbReference type="ARBA" id="ARBA00022958"/>
    </source>
</evidence>
<dbReference type="AlphaFoldDB" id="A0A1G7V1G3"/>
<keyword evidence="7 12" id="KW-0418">Kinase</keyword>
<comment type="subunit">
    <text evidence="12">Homodimer.</text>
</comment>
<evidence type="ECO:0000313" key="15">
    <source>
        <dbReference type="Proteomes" id="UP000199009"/>
    </source>
</evidence>
<keyword evidence="5 12" id="KW-0479">Metal-binding</keyword>
<evidence type="ECO:0000256" key="4">
    <source>
        <dbReference type="ARBA" id="ARBA00022679"/>
    </source>
</evidence>
<feature type="binding site" evidence="12">
    <location>
        <begin position="231"/>
        <end position="232"/>
    </location>
    <ligand>
        <name>ATP</name>
        <dbReference type="ChEBI" id="CHEBI:30616"/>
    </ligand>
</feature>
<comment type="function">
    <text evidence="12">Catalyzes the phosphorylation of ribose at O-5 in a reaction requiring ATP and magnesium. The resulting D-ribose-5-phosphate can then be used either for sythesis of nucleotides, histidine, and tryptophan, or as a component of the pentose phosphate pathway.</text>
</comment>
<comment type="subcellular location">
    <subcellularLocation>
        <location evidence="12">Cytoplasm</location>
    </subcellularLocation>
</comment>
<comment type="cofactor">
    <cofactor evidence="12">
        <name>Mg(2+)</name>
        <dbReference type="ChEBI" id="CHEBI:18420"/>
    </cofactor>
    <text evidence="12">Requires a divalent cation, most likely magnesium in vivo, as an electrophilic catalyst to aid phosphoryl group transfer. It is the chelate of the metal and the nucleotide that is the actual substrate.</text>
</comment>
<evidence type="ECO:0000256" key="1">
    <source>
        <dbReference type="ARBA" id="ARBA00005380"/>
    </source>
</evidence>
<dbReference type="Pfam" id="PF00294">
    <property type="entry name" value="PfkB"/>
    <property type="match status" value="1"/>
</dbReference>
<keyword evidence="8 12" id="KW-0067">ATP-binding</keyword>
<feature type="binding site" evidence="12">
    <location>
        <begin position="199"/>
        <end position="204"/>
    </location>
    <ligand>
        <name>ATP</name>
        <dbReference type="ChEBI" id="CHEBI:30616"/>
    </ligand>
</feature>
<proteinExistence type="inferred from homology"/>
<evidence type="ECO:0000256" key="12">
    <source>
        <dbReference type="HAMAP-Rule" id="MF_01987"/>
    </source>
</evidence>
<comment type="similarity">
    <text evidence="12">Belongs to the carbohydrate kinase PfkB family. Ribokinase subfamily.</text>
</comment>
<comment type="caution">
    <text evidence="12">Lacks conserved residue(s) required for the propagation of feature annotation.</text>
</comment>
<dbReference type="InterPro" id="IPR011611">
    <property type="entry name" value="PfkB_dom"/>
</dbReference>
<dbReference type="InterPro" id="IPR011877">
    <property type="entry name" value="Ribokinase"/>
</dbReference>
<dbReference type="GO" id="GO:0046872">
    <property type="term" value="F:metal ion binding"/>
    <property type="evidence" value="ECO:0007669"/>
    <property type="project" value="UniProtKB-KW"/>
</dbReference>
<feature type="binding site" evidence="12">
    <location>
        <position position="180"/>
    </location>
    <ligand>
        <name>ATP</name>
        <dbReference type="ChEBI" id="CHEBI:30616"/>
    </ligand>
</feature>
<evidence type="ECO:0000256" key="9">
    <source>
        <dbReference type="ARBA" id="ARBA00022842"/>
    </source>
</evidence>
<dbReference type="HAMAP" id="MF_01987">
    <property type="entry name" value="Ribokinase"/>
    <property type="match status" value="1"/>
</dbReference>
<evidence type="ECO:0000256" key="8">
    <source>
        <dbReference type="ARBA" id="ARBA00022840"/>
    </source>
</evidence>
<comment type="activity regulation">
    <text evidence="12">Activated by a monovalent cation that binds near, but not in, the active site. The most likely occupant of the site in vivo is potassium. Ion binding induces a conformational change that may alter substrate affinity.</text>
</comment>
<dbReference type="UniPathway" id="UPA00916">
    <property type="reaction ID" value="UER00889"/>
</dbReference>
<feature type="binding site" evidence="12">
    <location>
        <position position="262"/>
    </location>
    <ligand>
        <name>K(+)</name>
        <dbReference type="ChEBI" id="CHEBI:29103"/>
    </ligand>
</feature>
<comment type="pathway">
    <text evidence="12">Carbohydrate metabolism; D-ribose degradation; D-ribose 5-phosphate from beta-D-ribopyranose: step 2/2.</text>
</comment>